<evidence type="ECO:0000256" key="2">
    <source>
        <dbReference type="ARBA" id="ARBA00022801"/>
    </source>
</evidence>
<organism evidence="4 5">
    <name type="scientific">Actinokineospora soli</name>
    <dbReference type="NCBI Taxonomy" id="1048753"/>
    <lineage>
        <taxon>Bacteria</taxon>
        <taxon>Bacillati</taxon>
        <taxon>Actinomycetota</taxon>
        <taxon>Actinomycetes</taxon>
        <taxon>Pseudonocardiales</taxon>
        <taxon>Pseudonocardiaceae</taxon>
        <taxon>Actinokineospora</taxon>
    </lineage>
</organism>
<evidence type="ECO:0000313" key="4">
    <source>
        <dbReference type="EMBL" id="MFC7617429.1"/>
    </source>
</evidence>
<dbReference type="InterPro" id="IPR012223">
    <property type="entry name" value="TEII"/>
</dbReference>
<dbReference type="Gene3D" id="3.40.50.1820">
    <property type="entry name" value="alpha/beta hydrolase"/>
    <property type="match status" value="1"/>
</dbReference>
<evidence type="ECO:0000256" key="1">
    <source>
        <dbReference type="ARBA" id="ARBA00007169"/>
    </source>
</evidence>
<protein>
    <submittedName>
        <fullName evidence="4">Thioesterase II family protein</fullName>
    </submittedName>
</protein>
<accession>A0ABW2TWH7</accession>
<dbReference type="Proteomes" id="UP001596512">
    <property type="component" value="Unassembled WGS sequence"/>
</dbReference>
<sequence length="264" mass="28991">MHAHAPSPRGDQQMAAPADTTDLWVRRFHRSPSARARLLVLPHAGGAASYYFPMSRDLAPDVEVLAVQYPGRQDRRTEPCVETVADLADVLSDVVEPWTDAPLALFGHSMGASVAYELALRLREIGVRPACLVVSGRRAPNAFRDERVHERDDEGFLDEIRSLDGTQGPLLSDPEILAMVLPAIRADYRAAELYRPTPGTKPLDIPIHVLLGSDDPKVTRPEADRWSEHTTADCTVEEFPGGHFYLADQPAVAARVGAHVIRAL</sequence>
<proteinExistence type="inferred from homology"/>
<dbReference type="PANTHER" id="PTHR11487">
    <property type="entry name" value="THIOESTERASE"/>
    <property type="match status" value="1"/>
</dbReference>
<dbReference type="EMBL" id="JBHTEY010000004">
    <property type="protein sequence ID" value="MFC7617429.1"/>
    <property type="molecule type" value="Genomic_DNA"/>
</dbReference>
<dbReference type="InterPro" id="IPR020802">
    <property type="entry name" value="TesA-like"/>
</dbReference>
<dbReference type="SMART" id="SM00824">
    <property type="entry name" value="PKS_TE"/>
    <property type="match status" value="1"/>
</dbReference>
<comment type="similarity">
    <text evidence="1">Belongs to the thioesterase family.</text>
</comment>
<comment type="caution">
    <text evidence="4">The sequence shown here is derived from an EMBL/GenBank/DDBJ whole genome shotgun (WGS) entry which is preliminary data.</text>
</comment>
<dbReference type="PANTHER" id="PTHR11487:SF0">
    <property type="entry name" value="S-ACYL FATTY ACID SYNTHASE THIOESTERASE, MEDIUM CHAIN"/>
    <property type="match status" value="1"/>
</dbReference>
<dbReference type="InterPro" id="IPR029058">
    <property type="entry name" value="AB_hydrolase_fold"/>
</dbReference>
<keyword evidence="2" id="KW-0378">Hydrolase</keyword>
<evidence type="ECO:0000259" key="3">
    <source>
        <dbReference type="SMART" id="SM00824"/>
    </source>
</evidence>
<feature type="domain" description="Thioesterase TesA-like" evidence="3">
    <location>
        <begin position="42"/>
        <end position="260"/>
    </location>
</feature>
<name>A0ABW2TWH7_9PSEU</name>
<keyword evidence="5" id="KW-1185">Reference proteome</keyword>
<dbReference type="Pfam" id="PF00975">
    <property type="entry name" value="Thioesterase"/>
    <property type="match status" value="1"/>
</dbReference>
<dbReference type="InterPro" id="IPR001031">
    <property type="entry name" value="Thioesterase"/>
</dbReference>
<dbReference type="SUPFAM" id="SSF53474">
    <property type="entry name" value="alpha/beta-Hydrolases"/>
    <property type="match status" value="1"/>
</dbReference>
<evidence type="ECO:0000313" key="5">
    <source>
        <dbReference type="Proteomes" id="UP001596512"/>
    </source>
</evidence>
<reference evidence="5" key="1">
    <citation type="journal article" date="2019" name="Int. J. Syst. Evol. Microbiol.">
        <title>The Global Catalogue of Microorganisms (GCM) 10K type strain sequencing project: providing services to taxonomists for standard genome sequencing and annotation.</title>
        <authorList>
            <consortium name="The Broad Institute Genomics Platform"/>
            <consortium name="The Broad Institute Genome Sequencing Center for Infectious Disease"/>
            <person name="Wu L."/>
            <person name="Ma J."/>
        </authorList>
    </citation>
    <scope>NUCLEOTIDE SEQUENCE [LARGE SCALE GENOMIC DNA]</scope>
    <source>
        <strain evidence="5">JCM 17695</strain>
    </source>
</reference>
<gene>
    <name evidence="4" type="ORF">ACFQV2_32410</name>
</gene>